<reference evidence="1 2" key="1">
    <citation type="submission" date="2023-03" db="EMBL/GenBank/DDBJ databases">
        <title>Genome insight into feeding habits of ladybird beetles.</title>
        <authorList>
            <person name="Li H.-S."/>
            <person name="Huang Y.-H."/>
            <person name="Pang H."/>
        </authorList>
    </citation>
    <scope>NUCLEOTIDE SEQUENCE [LARGE SCALE GENOMIC DNA]</scope>
    <source>
        <strain evidence="1">SYSU_2023b</strain>
        <tissue evidence="1">Whole body</tissue>
    </source>
</reference>
<protein>
    <recommendedName>
        <fullName evidence="3">Leucine-rich PPR motif-containing protein, mitochondrial</fullName>
    </recommendedName>
</protein>
<keyword evidence="2" id="KW-1185">Reference proteome</keyword>
<sequence>MYRKFCFQFIRSITTNNLSSNNVKRLMFASKCKSLDYGKHSSSFHSNVKKETISNFDDLVNYVAKRKWVSSKYILEMLGKIESDSFTEEHVISLLECSGKTTPAETFKTRTELCDMVLQKYEAHLHYSEKVYQTYINMYTCNKQLVDIEKIISLGASRISLQIMKSLLRNVCEKGDTEKAMKVLSKMKANCYPLDEDIFNNLILCNTIKGGLTLGQPVLQTMVHAKIPESNNSWFAIVKGVAQRKQLNEFTEVLDNYPISFDEDLLIDLLDSIGFAENHNWIKYIMKFVKPDSFSSSFFYKLGNLRFNLIQNGKYDSAVEIYKTFIQSKPGVKYGVDLMSEMLNCSVPVASLVDVAKRLKACGLNDFILEDVTIVALTKKLTVSAMGLLKHLDTIRPHYFWPLLVEASKNQGEKGLMDVMQYIDELNVKLDDESFQTYIFPFCDLSNPKRVINIFQKYGYGVKTLLTPMLVTLLTRNETKLALATCDAYNVQIGSEDLQKLLPYTWVNTADTDTCLHIIQKISEFQKEVVLGDFLINILFVLKNPSKLKSFLGLLKDSKKKKLLIDTYTAEKLISILRKDFASCDILEELESSINELLDLTKITDVPFIIHPSNMNTEELECHLIELKAKAMETRGVLRKLIQKHTNEGNIERVKQLENELISNQYATSPGLRASLMHTYIKEENLSAALEIYHELKQNSPNFNVDGYKLIDLATLLVRNNRFDEAADLLTQGAKTGKVYRNIKSLRNCRLLLSSIQDIDLQKTMFDILMKNGYCIPHNALLGCLIELHIEKTDLKTTVDMFDNLARQYRKTPMQLILLTKALECRDQEQLQRILHITSSIHGTKAAHSAMISALCEKNYKKQLIDFLQKTEMNPCEEMEKRCERWVALDQIEPLQTLYEVSREVPQSLLNRPKIQLSIMQLYSKHNDCDGALQFRKYLIDSEEIVSPELDIEFYNLLDRCKYTLPNDLEMKYRIK</sequence>
<evidence type="ECO:0000313" key="1">
    <source>
        <dbReference type="EMBL" id="KAK9878882.1"/>
    </source>
</evidence>
<dbReference type="PANTHER" id="PTHR46669">
    <property type="entry name" value="LEUCINE-RICH PPR MOTIF-CONTAINING PROTEIN, MITOCHONDRIAL"/>
    <property type="match status" value="1"/>
</dbReference>
<dbReference type="InterPro" id="IPR002885">
    <property type="entry name" value="PPR_rpt"/>
</dbReference>
<evidence type="ECO:0008006" key="3">
    <source>
        <dbReference type="Google" id="ProtNLM"/>
    </source>
</evidence>
<name>A0AAW1UFG0_9CUCU</name>
<dbReference type="Pfam" id="PF01535">
    <property type="entry name" value="PPR"/>
    <property type="match status" value="1"/>
</dbReference>
<dbReference type="GO" id="GO:0003730">
    <property type="term" value="F:mRNA 3'-UTR binding"/>
    <property type="evidence" value="ECO:0007669"/>
    <property type="project" value="TreeGrafter"/>
</dbReference>
<dbReference type="InterPro" id="IPR033490">
    <property type="entry name" value="LRP130"/>
</dbReference>
<gene>
    <name evidence="1" type="ORF">WA026_003711</name>
</gene>
<dbReference type="Proteomes" id="UP001431783">
    <property type="component" value="Unassembled WGS sequence"/>
</dbReference>
<dbReference type="GO" id="GO:0070129">
    <property type="term" value="P:regulation of mitochondrial translation"/>
    <property type="evidence" value="ECO:0007669"/>
    <property type="project" value="TreeGrafter"/>
</dbReference>
<dbReference type="GO" id="GO:0005739">
    <property type="term" value="C:mitochondrion"/>
    <property type="evidence" value="ECO:0007669"/>
    <property type="project" value="TreeGrafter"/>
</dbReference>
<dbReference type="Gene3D" id="1.25.40.10">
    <property type="entry name" value="Tetratricopeptide repeat domain"/>
    <property type="match status" value="2"/>
</dbReference>
<proteinExistence type="predicted"/>
<dbReference type="GO" id="GO:0005634">
    <property type="term" value="C:nucleus"/>
    <property type="evidence" value="ECO:0007669"/>
    <property type="project" value="TreeGrafter"/>
</dbReference>
<dbReference type="PANTHER" id="PTHR46669:SF2">
    <property type="entry name" value="EG:BACN32G11.3 PROTEIN"/>
    <property type="match status" value="1"/>
</dbReference>
<dbReference type="InterPro" id="IPR011990">
    <property type="entry name" value="TPR-like_helical_dom_sf"/>
</dbReference>
<evidence type="ECO:0000313" key="2">
    <source>
        <dbReference type="Proteomes" id="UP001431783"/>
    </source>
</evidence>
<comment type="caution">
    <text evidence="1">The sequence shown here is derived from an EMBL/GenBank/DDBJ whole genome shotgun (WGS) entry which is preliminary data.</text>
</comment>
<dbReference type="AlphaFoldDB" id="A0AAW1UFG0"/>
<accession>A0AAW1UFG0</accession>
<organism evidence="1 2">
    <name type="scientific">Henosepilachna vigintioctopunctata</name>
    <dbReference type="NCBI Taxonomy" id="420089"/>
    <lineage>
        <taxon>Eukaryota</taxon>
        <taxon>Metazoa</taxon>
        <taxon>Ecdysozoa</taxon>
        <taxon>Arthropoda</taxon>
        <taxon>Hexapoda</taxon>
        <taxon>Insecta</taxon>
        <taxon>Pterygota</taxon>
        <taxon>Neoptera</taxon>
        <taxon>Endopterygota</taxon>
        <taxon>Coleoptera</taxon>
        <taxon>Polyphaga</taxon>
        <taxon>Cucujiformia</taxon>
        <taxon>Coccinelloidea</taxon>
        <taxon>Coccinellidae</taxon>
        <taxon>Epilachninae</taxon>
        <taxon>Epilachnini</taxon>
        <taxon>Henosepilachna</taxon>
    </lineage>
</organism>
<dbReference type="EMBL" id="JARQZJ010000061">
    <property type="protein sequence ID" value="KAK9878882.1"/>
    <property type="molecule type" value="Genomic_DNA"/>
</dbReference>
<dbReference type="SUPFAM" id="SSF48452">
    <property type="entry name" value="TPR-like"/>
    <property type="match status" value="1"/>
</dbReference>